<dbReference type="EnsemblPlants" id="OB05G11040.1">
    <property type="protein sequence ID" value="OB05G11040.1"/>
    <property type="gene ID" value="OB05G11040"/>
</dbReference>
<reference evidence="2" key="2">
    <citation type="submission" date="2013-04" db="UniProtKB">
        <authorList>
            <consortium name="EnsemblPlants"/>
        </authorList>
    </citation>
    <scope>IDENTIFICATION</scope>
</reference>
<dbReference type="STRING" id="4533.J3M3D0"/>
<name>J3M3D0_ORYBR</name>
<dbReference type="Proteomes" id="UP000006038">
    <property type="component" value="Chromosome 5"/>
</dbReference>
<evidence type="ECO:0000313" key="3">
    <source>
        <dbReference type="Proteomes" id="UP000006038"/>
    </source>
</evidence>
<evidence type="ECO:0000256" key="1">
    <source>
        <dbReference type="SAM" id="MobiDB-lite"/>
    </source>
</evidence>
<keyword evidence="3" id="KW-1185">Reference proteome</keyword>
<feature type="region of interest" description="Disordered" evidence="1">
    <location>
        <begin position="1"/>
        <end position="32"/>
    </location>
</feature>
<sequence>MRRHRAMTGGMPRAIAVDKKPDDHSDDDGSGIKRGLWLDLNHPPCDDAGDDDSECGHNVTAGITFHQFLDTGAMAVDCVGY</sequence>
<proteinExistence type="predicted"/>
<reference evidence="2" key="1">
    <citation type="journal article" date="2013" name="Nat. Commun.">
        <title>Whole-genome sequencing of Oryza brachyantha reveals mechanisms underlying Oryza genome evolution.</title>
        <authorList>
            <person name="Chen J."/>
            <person name="Huang Q."/>
            <person name="Gao D."/>
            <person name="Wang J."/>
            <person name="Lang Y."/>
            <person name="Liu T."/>
            <person name="Li B."/>
            <person name="Bai Z."/>
            <person name="Luis Goicoechea J."/>
            <person name="Liang C."/>
            <person name="Chen C."/>
            <person name="Zhang W."/>
            <person name="Sun S."/>
            <person name="Liao Y."/>
            <person name="Zhang X."/>
            <person name="Yang L."/>
            <person name="Song C."/>
            <person name="Wang M."/>
            <person name="Shi J."/>
            <person name="Liu G."/>
            <person name="Liu J."/>
            <person name="Zhou H."/>
            <person name="Zhou W."/>
            <person name="Yu Q."/>
            <person name="An N."/>
            <person name="Chen Y."/>
            <person name="Cai Q."/>
            <person name="Wang B."/>
            <person name="Liu B."/>
            <person name="Min J."/>
            <person name="Huang Y."/>
            <person name="Wu H."/>
            <person name="Li Z."/>
            <person name="Zhang Y."/>
            <person name="Yin Y."/>
            <person name="Song W."/>
            <person name="Jiang J."/>
            <person name="Jackson S.A."/>
            <person name="Wing R.A."/>
            <person name="Wang J."/>
            <person name="Chen M."/>
        </authorList>
    </citation>
    <scope>NUCLEOTIDE SEQUENCE [LARGE SCALE GENOMIC DNA]</scope>
    <source>
        <strain evidence="2">cv. IRGC 101232</strain>
    </source>
</reference>
<dbReference type="HOGENOM" id="CLU_2486562_0_0_1"/>
<evidence type="ECO:0000313" key="2">
    <source>
        <dbReference type="EnsemblPlants" id="OB05G11040.1"/>
    </source>
</evidence>
<accession>J3M3D0</accession>
<protein>
    <submittedName>
        <fullName evidence="2">Uncharacterized protein</fullName>
    </submittedName>
</protein>
<dbReference type="Gramene" id="OB05G11040.1">
    <property type="protein sequence ID" value="OB05G11040.1"/>
    <property type="gene ID" value="OB05G11040"/>
</dbReference>
<organism evidence="2">
    <name type="scientific">Oryza brachyantha</name>
    <name type="common">malo sina</name>
    <dbReference type="NCBI Taxonomy" id="4533"/>
    <lineage>
        <taxon>Eukaryota</taxon>
        <taxon>Viridiplantae</taxon>
        <taxon>Streptophyta</taxon>
        <taxon>Embryophyta</taxon>
        <taxon>Tracheophyta</taxon>
        <taxon>Spermatophyta</taxon>
        <taxon>Magnoliopsida</taxon>
        <taxon>Liliopsida</taxon>
        <taxon>Poales</taxon>
        <taxon>Poaceae</taxon>
        <taxon>BOP clade</taxon>
        <taxon>Oryzoideae</taxon>
        <taxon>Oryzeae</taxon>
        <taxon>Oryzinae</taxon>
        <taxon>Oryza</taxon>
    </lineage>
</organism>
<dbReference type="AlphaFoldDB" id="J3M3D0"/>